<evidence type="ECO:0000313" key="1">
    <source>
        <dbReference type="EMBL" id="MFI7586968.1"/>
    </source>
</evidence>
<dbReference type="Proteomes" id="UP001612915">
    <property type="component" value="Unassembled WGS sequence"/>
</dbReference>
<protein>
    <recommendedName>
        <fullName evidence="3">Secreted protein</fullName>
    </recommendedName>
</protein>
<gene>
    <name evidence="1" type="ORF">ACIB24_07820</name>
</gene>
<name>A0ABW8ALH8_9ACTN</name>
<evidence type="ECO:0008006" key="3">
    <source>
        <dbReference type="Google" id="ProtNLM"/>
    </source>
</evidence>
<evidence type="ECO:0000313" key="2">
    <source>
        <dbReference type="Proteomes" id="UP001612915"/>
    </source>
</evidence>
<organism evidence="1 2">
    <name type="scientific">Spongisporangium articulatum</name>
    <dbReference type="NCBI Taxonomy" id="3362603"/>
    <lineage>
        <taxon>Bacteria</taxon>
        <taxon>Bacillati</taxon>
        <taxon>Actinomycetota</taxon>
        <taxon>Actinomycetes</taxon>
        <taxon>Kineosporiales</taxon>
        <taxon>Kineosporiaceae</taxon>
        <taxon>Spongisporangium</taxon>
    </lineage>
</organism>
<keyword evidence="2" id="KW-1185">Reference proteome</keyword>
<comment type="caution">
    <text evidence="1">The sequence shown here is derived from an EMBL/GenBank/DDBJ whole genome shotgun (WGS) entry which is preliminary data.</text>
</comment>
<proteinExistence type="predicted"/>
<sequence>MFIAIVVTTLGVPLLAACVPGLWVARYGETHGGDVPLVRLPHHDADLAPVVHLRSVRDDVRARRGTAA</sequence>
<dbReference type="RefSeq" id="WP_398277704.1">
    <property type="nucleotide sequence ID" value="NZ_JBITLV010000002.1"/>
</dbReference>
<accession>A0ABW8ALH8</accession>
<dbReference type="EMBL" id="JBITLV010000002">
    <property type="protein sequence ID" value="MFI7586968.1"/>
    <property type="molecule type" value="Genomic_DNA"/>
</dbReference>
<reference evidence="1 2" key="1">
    <citation type="submission" date="2024-10" db="EMBL/GenBank/DDBJ databases">
        <title>The Natural Products Discovery Center: Release of the First 8490 Sequenced Strains for Exploring Actinobacteria Biosynthetic Diversity.</title>
        <authorList>
            <person name="Kalkreuter E."/>
            <person name="Kautsar S.A."/>
            <person name="Yang D."/>
            <person name="Bader C.D."/>
            <person name="Teijaro C.N."/>
            <person name="Fluegel L."/>
            <person name="Davis C.M."/>
            <person name="Simpson J.R."/>
            <person name="Lauterbach L."/>
            <person name="Steele A.D."/>
            <person name="Gui C."/>
            <person name="Meng S."/>
            <person name="Li G."/>
            <person name="Viehrig K."/>
            <person name="Ye F."/>
            <person name="Su P."/>
            <person name="Kiefer A.F."/>
            <person name="Nichols A."/>
            <person name="Cepeda A.J."/>
            <person name="Yan W."/>
            <person name="Fan B."/>
            <person name="Jiang Y."/>
            <person name="Adhikari A."/>
            <person name="Zheng C.-J."/>
            <person name="Schuster L."/>
            <person name="Cowan T.M."/>
            <person name="Smanski M.J."/>
            <person name="Chevrette M.G."/>
            <person name="De Carvalho L.P.S."/>
            <person name="Shen B."/>
        </authorList>
    </citation>
    <scope>NUCLEOTIDE SEQUENCE [LARGE SCALE GENOMIC DNA]</scope>
    <source>
        <strain evidence="1 2">NPDC049639</strain>
    </source>
</reference>